<accession>A0A3D8SYP8</accession>
<reference evidence="1 2" key="1">
    <citation type="journal article" date="2018" name="IMA Fungus">
        <title>IMA Genome-F 9: Draft genome sequence of Annulohypoxylon stygium, Aspergillus mulundensis, Berkeleyomyces basicola (syn. Thielaviopsis basicola), Ceratocystis smalleyi, two Cercospora beticola strains, Coleophoma cylindrospora, Fusarium fracticaudum, Phialophora cf. hyalina, and Morchella septimelata.</title>
        <authorList>
            <person name="Wingfield B.D."/>
            <person name="Bills G.F."/>
            <person name="Dong Y."/>
            <person name="Huang W."/>
            <person name="Nel W.J."/>
            <person name="Swalarsk-Parry B.S."/>
            <person name="Vaghefi N."/>
            <person name="Wilken P.M."/>
            <person name="An Z."/>
            <person name="de Beer Z.W."/>
            <person name="De Vos L."/>
            <person name="Chen L."/>
            <person name="Duong T.A."/>
            <person name="Gao Y."/>
            <person name="Hammerbacher A."/>
            <person name="Kikkert J.R."/>
            <person name="Li Y."/>
            <person name="Li H."/>
            <person name="Li K."/>
            <person name="Li Q."/>
            <person name="Liu X."/>
            <person name="Ma X."/>
            <person name="Naidoo K."/>
            <person name="Pethybridge S.J."/>
            <person name="Sun J."/>
            <person name="Steenkamp E.T."/>
            <person name="van der Nest M.A."/>
            <person name="van Wyk S."/>
            <person name="Wingfield M.J."/>
            <person name="Xiong C."/>
            <person name="Yue Q."/>
            <person name="Zhang X."/>
        </authorList>
    </citation>
    <scope>NUCLEOTIDE SEQUENCE [LARGE SCALE GENOMIC DNA]</scope>
    <source>
        <strain evidence="1 2">BP5796</strain>
    </source>
</reference>
<evidence type="ECO:0000313" key="2">
    <source>
        <dbReference type="Proteomes" id="UP000256328"/>
    </source>
</evidence>
<dbReference type="AlphaFoldDB" id="A0A3D8SYP8"/>
<gene>
    <name evidence="1" type="ORF">BP5796_02612</name>
</gene>
<dbReference type="Proteomes" id="UP000256328">
    <property type="component" value="Unassembled WGS sequence"/>
</dbReference>
<evidence type="ECO:0000313" key="1">
    <source>
        <dbReference type="EMBL" id="RDW91447.1"/>
    </source>
</evidence>
<comment type="caution">
    <text evidence="1">The sequence shown here is derived from an EMBL/GenBank/DDBJ whole genome shotgun (WGS) entry which is preliminary data.</text>
</comment>
<sequence>MDNVCGVIEFHGTQSADHLVDGREMQKADVPLPMTAASPAVAGWTSRSGEASLVSYDLLKAASDVKYR</sequence>
<keyword evidence="2" id="KW-1185">Reference proteome</keyword>
<protein>
    <submittedName>
        <fullName evidence="1">Uncharacterized protein</fullName>
    </submittedName>
</protein>
<dbReference type="EMBL" id="PDLN01000003">
    <property type="protein sequence ID" value="RDW91447.1"/>
    <property type="molecule type" value="Genomic_DNA"/>
</dbReference>
<name>A0A3D8SYP8_9HELO</name>
<proteinExistence type="predicted"/>
<organism evidence="1 2">
    <name type="scientific">Coleophoma crateriformis</name>
    <dbReference type="NCBI Taxonomy" id="565419"/>
    <lineage>
        <taxon>Eukaryota</taxon>
        <taxon>Fungi</taxon>
        <taxon>Dikarya</taxon>
        <taxon>Ascomycota</taxon>
        <taxon>Pezizomycotina</taxon>
        <taxon>Leotiomycetes</taxon>
        <taxon>Helotiales</taxon>
        <taxon>Dermateaceae</taxon>
        <taxon>Coleophoma</taxon>
    </lineage>
</organism>